<comment type="caution">
    <text evidence="2">The sequence shown here is derived from an EMBL/GenBank/DDBJ whole genome shotgun (WGS) entry which is preliminary data.</text>
</comment>
<dbReference type="AlphaFoldDB" id="A0AA38HNH1"/>
<proteinExistence type="predicted"/>
<organism evidence="2 3">
    <name type="scientific">Zophobas morio</name>
    <dbReference type="NCBI Taxonomy" id="2755281"/>
    <lineage>
        <taxon>Eukaryota</taxon>
        <taxon>Metazoa</taxon>
        <taxon>Ecdysozoa</taxon>
        <taxon>Arthropoda</taxon>
        <taxon>Hexapoda</taxon>
        <taxon>Insecta</taxon>
        <taxon>Pterygota</taxon>
        <taxon>Neoptera</taxon>
        <taxon>Endopterygota</taxon>
        <taxon>Coleoptera</taxon>
        <taxon>Polyphaga</taxon>
        <taxon>Cucujiformia</taxon>
        <taxon>Tenebrionidae</taxon>
        <taxon>Zophobas</taxon>
    </lineage>
</organism>
<evidence type="ECO:0000313" key="3">
    <source>
        <dbReference type="Proteomes" id="UP001168821"/>
    </source>
</evidence>
<evidence type="ECO:0000313" key="2">
    <source>
        <dbReference type="EMBL" id="KAJ3640795.1"/>
    </source>
</evidence>
<feature type="compositionally biased region" description="Basic and acidic residues" evidence="1">
    <location>
        <begin position="1"/>
        <end position="15"/>
    </location>
</feature>
<protein>
    <submittedName>
        <fullName evidence="2">Uncharacterized protein</fullName>
    </submittedName>
</protein>
<sequence>MNKPRTKQDRSDQKATNKLIDSLSKLVQEQPTTTKKWTSPRTKRGDKGKLKVVSSPSKKKAKPKPLDITTKKKDRSLKRESSFEKYGIVLPSFEKIVADHKKFEEHKESVKRLDVFDEGMLNVSLASDCLKEKEFTGELLDCKHVSREELSKSFWKHLKTLRTIMKGDKFSQRHHSFFKRDAGDVGQDLTCSTSCAVFSYEQKEHLLRLIEAELDPDDKFLGYIFKVLLPELCLLIFMDEHRMTKSDAEEYLDQRPLHFD</sequence>
<feature type="region of interest" description="Disordered" evidence="1">
    <location>
        <begin position="1"/>
        <end position="74"/>
    </location>
</feature>
<feature type="compositionally biased region" description="Polar residues" evidence="1">
    <location>
        <begin position="25"/>
        <end position="40"/>
    </location>
</feature>
<name>A0AA38HNH1_9CUCU</name>
<accession>A0AA38HNH1</accession>
<keyword evidence="3" id="KW-1185">Reference proteome</keyword>
<gene>
    <name evidence="2" type="ORF">Zmor_027336</name>
</gene>
<dbReference type="Proteomes" id="UP001168821">
    <property type="component" value="Unassembled WGS sequence"/>
</dbReference>
<dbReference type="EMBL" id="JALNTZ010000009">
    <property type="protein sequence ID" value="KAJ3640795.1"/>
    <property type="molecule type" value="Genomic_DNA"/>
</dbReference>
<evidence type="ECO:0000256" key="1">
    <source>
        <dbReference type="SAM" id="MobiDB-lite"/>
    </source>
</evidence>
<reference evidence="2" key="1">
    <citation type="journal article" date="2023" name="G3 (Bethesda)">
        <title>Whole genome assemblies of Zophobas morio and Tenebrio molitor.</title>
        <authorList>
            <person name="Kaur S."/>
            <person name="Stinson S.A."/>
            <person name="diCenzo G.C."/>
        </authorList>
    </citation>
    <scope>NUCLEOTIDE SEQUENCE</scope>
    <source>
        <strain evidence="2">QUZm001</strain>
    </source>
</reference>